<dbReference type="EMBL" id="JBHULN010000001">
    <property type="protein sequence ID" value="MFD2569031.1"/>
    <property type="molecule type" value="Genomic_DNA"/>
</dbReference>
<dbReference type="RefSeq" id="WP_381517398.1">
    <property type="nucleotide sequence ID" value="NZ_JBHULN010000001.1"/>
</dbReference>
<evidence type="ECO:0000256" key="1">
    <source>
        <dbReference type="SAM" id="SignalP"/>
    </source>
</evidence>
<evidence type="ECO:0000313" key="3">
    <source>
        <dbReference type="Proteomes" id="UP001597469"/>
    </source>
</evidence>
<reference evidence="3" key="1">
    <citation type="journal article" date="2019" name="Int. J. Syst. Evol. Microbiol.">
        <title>The Global Catalogue of Microorganisms (GCM) 10K type strain sequencing project: providing services to taxonomists for standard genome sequencing and annotation.</title>
        <authorList>
            <consortium name="The Broad Institute Genomics Platform"/>
            <consortium name="The Broad Institute Genome Sequencing Center for Infectious Disease"/>
            <person name="Wu L."/>
            <person name="Ma J."/>
        </authorList>
    </citation>
    <scope>NUCLEOTIDE SEQUENCE [LARGE SCALE GENOMIC DNA]</scope>
    <source>
        <strain evidence="3">KCTC 42805</strain>
    </source>
</reference>
<evidence type="ECO:0000313" key="2">
    <source>
        <dbReference type="EMBL" id="MFD2569031.1"/>
    </source>
</evidence>
<comment type="caution">
    <text evidence="2">The sequence shown here is derived from an EMBL/GenBank/DDBJ whole genome shotgun (WGS) entry which is preliminary data.</text>
</comment>
<proteinExistence type="predicted"/>
<feature type="signal peptide" evidence="1">
    <location>
        <begin position="1"/>
        <end position="32"/>
    </location>
</feature>
<keyword evidence="1" id="KW-0732">Signal</keyword>
<accession>A0ABW5LYY6</accession>
<feature type="chain" id="PRO_5045890862" evidence="1">
    <location>
        <begin position="33"/>
        <end position="192"/>
    </location>
</feature>
<organism evidence="2 3">
    <name type="scientific">Spirosoma soli</name>
    <dbReference type="NCBI Taxonomy" id="1770529"/>
    <lineage>
        <taxon>Bacteria</taxon>
        <taxon>Pseudomonadati</taxon>
        <taxon>Bacteroidota</taxon>
        <taxon>Cytophagia</taxon>
        <taxon>Cytophagales</taxon>
        <taxon>Cytophagaceae</taxon>
        <taxon>Spirosoma</taxon>
    </lineage>
</organism>
<sequence length="192" mass="20366">MNRRLFVGRCTAGLALGIVPISLTLGASSSSANQEETPPLNEAAILIQKGALGTSQRLTFTHIYSPERTSLATLLARGPQDLALISKLTNVDLAIDPALFLANTCSASHGSPSVRLDTADLTITWQALARVGGQASAPTVSTLRIMGSQGILLLDTNDLGYRLIDFRGRVIQAESQSTLATRIVTRRHVFGA</sequence>
<dbReference type="Proteomes" id="UP001597469">
    <property type="component" value="Unassembled WGS sequence"/>
</dbReference>
<keyword evidence="3" id="KW-1185">Reference proteome</keyword>
<protein>
    <submittedName>
        <fullName evidence="2">Uncharacterized protein</fullName>
    </submittedName>
</protein>
<gene>
    <name evidence="2" type="ORF">ACFSUS_00195</name>
</gene>
<name>A0ABW5LYY6_9BACT</name>